<feature type="region of interest" description="Disordered" evidence="6">
    <location>
        <begin position="185"/>
        <end position="204"/>
    </location>
</feature>
<dbReference type="AlphaFoldDB" id="A0AAI9T661"/>
<feature type="domain" description="ABC-2 type transporter transmembrane" evidence="8">
    <location>
        <begin position="1"/>
        <end position="92"/>
    </location>
</feature>
<gene>
    <name evidence="10" type="ORF">VN97_g12050</name>
</gene>
<protein>
    <submittedName>
        <fullName evidence="10">Uncharacterized protein</fullName>
    </submittedName>
</protein>
<evidence type="ECO:0000313" key="10">
    <source>
        <dbReference type="EMBL" id="KAJ9481427.1"/>
    </source>
</evidence>
<comment type="caution">
    <text evidence="10">The sequence shown here is derived from an EMBL/GenBank/DDBJ whole genome shotgun (WGS) entry which is preliminary data.</text>
</comment>
<dbReference type="PANTHER" id="PTHR19241">
    <property type="entry name" value="ATP-BINDING CASSETTE TRANSPORTER"/>
    <property type="match status" value="1"/>
</dbReference>
<name>A0AAI9T661_PENTH</name>
<dbReference type="Proteomes" id="UP001227192">
    <property type="component" value="Unassembled WGS sequence"/>
</dbReference>
<feature type="compositionally biased region" description="Basic and acidic residues" evidence="6">
    <location>
        <begin position="191"/>
        <end position="204"/>
    </location>
</feature>
<comment type="subcellular location">
    <subcellularLocation>
        <location evidence="1">Membrane</location>
        <topology evidence="1">Multi-pass membrane protein</topology>
    </subcellularLocation>
</comment>
<evidence type="ECO:0000256" key="7">
    <source>
        <dbReference type="SAM" id="Phobius"/>
    </source>
</evidence>
<evidence type="ECO:0000313" key="11">
    <source>
        <dbReference type="Proteomes" id="UP001227192"/>
    </source>
</evidence>
<dbReference type="Pfam" id="PF01061">
    <property type="entry name" value="ABC2_membrane"/>
    <property type="match status" value="1"/>
</dbReference>
<keyword evidence="3 7" id="KW-0812">Transmembrane</keyword>
<dbReference type="GO" id="GO:0005524">
    <property type="term" value="F:ATP binding"/>
    <property type="evidence" value="ECO:0007669"/>
    <property type="project" value="InterPro"/>
</dbReference>
<dbReference type="EMBL" id="LACB01000784">
    <property type="protein sequence ID" value="KAJ9481427.1"/>
    <property type="molecule type" value="Genomic_DNA"/>
</dbReference>
<proteinExistence type="predicted"/>
<reference evidence="10" key="2">
    <citation type="journal article" date="2016" name="Fungal Biol.">
        <title>Ochratoxin A production by Penicillium thymicola.</title>
        <authorList>
            <person name="Nguyen H.D.T."/>
            <person name="McMullin D.R."/>
            <person name="Ponomareva E."/>
            <person name="Riley R."/>
            <person name="Pomraning K.R."/>
            <person name="Baker S.E."/>
            <person name="Seifert K.A."/>
        </authorList>
    </citation>
    <scope>NUCLEOTIDE SEQUENCE</scope>
    <source>
        <strain evidence="10">DAOM 180753</strain>
    </source>
</reference>
<dbReference type="GO" id="GO:0016020">
    <property type="term" value="C:membrane"/>
    <property type="evidence" value="ECO:0007669"/>
    <property type="project" value="UniProtKB-SubCell"/>
</dbReference>
<organism evidence="10 11">
    <name type="scientific">Penicillium thymicola</name>
    <dbReference type="NCBI Taxonomy" id="293382"/>
    <lineage>
        <taxon>Eukaryota</taxon>
        <taxon>Fungi</taxon>
        <taxon>Dikarya</taxon>
        <taxon>Ascomycota</taxon>
        <taxon>Pezizomycotina</taxon>
        <taxon>Eurotiomycetes</taxon>
        <taxon>Eurotiomycetidae</taxon>
        <taxon>Eurotiales</taxon>
        <taxon>Aspergillaceae</taxon>
        <taxon>Penicillium</taxon>
    </lineage>
</organism>
<evidence type="ECO:0000256" key="4">
    <source>
        <dbReference type="ARBA" id="ARBA00022989"/>
    </source>
</evidence>
<keyword evidence="4 7" id="KW-1133">Transmembrane helix</keyword>
<keyword evidence="2" id="KW-0813">Transport</keyword>
<feature type="transmembrane region" description="Helical" evidence="7">
    <location>
        <begin position="148"/>
        <end position="169"/>
    </location>
</feature>
<keyword evidence="5 7" id="KW-0472">Membrane</keyword>
<reference evidence="10" key="1">
    <citation type="submission" date="2015-06" db="EMBL/GenBank/DDBJ databases">
        <authorList>
            <person name="Nguyen H."/>
        </authorList>
    </citation>
    <scope>NUCLEOTIDE SEQUENCE</scope>
    <source>
        <strain evidence="10">DAOM 180753</strain>
    </source>
</reference>
<dbReference type="InterPro" id="IPR010929">
    <property type="entry name" value="PDR_CDR_ABC"/>
</dbReference>
<dbReference type="GO" id="GO:0140359">
    <property type="term" value="F:ABC-type transporter activity"/>
    <property type="evidence" value="ECO:0007669"/>
    <property type="project" value="InterPro"/>
</dbReference>
<keyword evidence="11" id="KW-1185">Reference proteome</keyword>
<feature type="transmembrane region" description="Helical" evidence="7">
    <location>
        <begin position="66"/>
        <end position="84"/>
    </location>
</feature>
<evidence type="ECO:0000256" key="1">
    <source>
        <dbReference type="ARBA" id="ARBA00004141"/>
    </source>
</evidence>
<evidence type="ECO:0000259" key="8">
    <source>
        <dbReference type="Pfam" id="PF01061"/>
    </source>
</evidence>
<evidence type="ECO:0000256" key="3">
    <source>
        <dbReference type="ARBA" id="ARBA00022692"/>
    </source>
</evidence>
<sequence length="204" mass="23068">MQVTLFALPVYWMTGFKATGEAFVTYWITTISVTVCMTALFRAIGADFSSFDAASKVSGFLMSAPSMHPWLAWIFWINLLAYGYEAILRNEFLGQLVPCVNNNLVPNGPGYHYSEFQACTGIRGAPVGAFVITGDQYLQGLSYNHAHVWRNFGIVWAWWVLFVILTVYISTREVWCRFRHSANCGGKKRRGDVDKNPVRTDQDL</sequence>
<evidence type="ECO:0000256" key="2">
    <source>
        <dbReference type="ARBA" id="ARBA00022448"/>
    </source>
</evidence>
<evidence type="ECO:0000256" key="5">
    <source>
        <dbReference type="ARBA" id="ARBA00023136"/>
    </source>
</evidence>
<evidence type="ECO:0000259" key="9">
    <source>
        <dbReference type="Pfam" id="PF06422"/>
    </source>
</evidence>
<feature type="transmembrane region" description="Helical" evidence="7">
    <location>
        <begin position="23"/>
        <end position="45"/>
    </location>
</feature>
<dbReference type="InterPro" id="IPR013525">
    <property type="entry name" value="ABC2_TM"/>
</dbReference>
<accession>A0AAI9T661</accession>
<feature type="domain" description="CDR ABC transporter" evidence="9">
    <location>
        <begin position="105"/>
        <end position="170"/>
    </location>
</feature>
<dbReference type="Pfam" id="PF06422">
    <property type="entry name" value="PDR_CDR"/>
    <property type="match status" value="1"/>
</dbReference>
<evidence type="ECO:0000256" key="6">
    <source>
        <dbReference type="SAM" id="MobiDB-lite"/>
    </source>
</evidence>